<feature type="region of interest" description="Disordered" evidence="1">
    <location>
        <begin position="557"/>
        <end position="607"/>
    </location>
</feature>
<dbReference type="EMBL" id="BAAAPE010000015">
    <property type="protein sequence ID" value="GAA2092723.1"/>
    <property type="molecule type" value="Genomic_DNA"/>
</dbReference>
<evidence type="ECO:0000256" key="1">
    <source>
        <dbReference type="SAM" id="MobiDB-lite"/>
    </source>
</evidence>
<evidence type="ECO:0000313" key="3">
    <source>
        <dbReference type="Proteomes" id="UP001500016"/>
    </source>
</evidence>
<dbReference type="Proteomes" id="UP001500016">
    <property type="component" value="Unassembled WGS sequence"/>
</dbReference>
<evidence type="ECO:0008006" key="4">
    <source>
        <dbReference type="Google" id="ProtNLM"/>
    </source>
</evidence>
<sequence>MRPRLRDHVRFLERPDGTYVHAPHGGTLLPGAHLHAWLDRLAPFLTGEHSLAELVEALPPEQRETVERLVGTLAEGGFVTDAVPERPHGLSADEQRLYAEQLAFLRYAADSAEHRFERLRAARVALWGDGPLLAEVLRLGLRSGWRTVEVTVPDGAPAEPLRRLAATARKDALQEVTVRRAPGTAPMPPYELRVRLADDEQPPEEGALCRVAAGSEAVWIGPVGGPSPPAELGTHPLETLDPAARAVVAAQVVLVCLRHLTGLEGEDGRPSRAVRVDPQALTTSEHVVTHRDPGPVRPRAGRTAREVAAWWDAPGLSREELDRRAARLTDARTGVLRAVGPGAWAQHPWWTCRAEVRVPRGGTLAVGGYGRTREEARERAVLTALAARATRLEEAAPGTGRPAHGRELCTGAPIEIPGPADGDGGGNGDGDRDRDGALAVTAGGLSVPEAAFHGVRALAERLLVARLSGWRTPFPEVGGAGAEPHTEAYALLRATGLEVRVHDLSAVLGGLPAFAVTLDGATVALRCGARRDEARAEALGLALLAWQSATAGEPEYAPPVAGALPEDLRGPRDRARPGHVPPGLVPPEPERTPPEQERVPSGGARRGPGLVAALAAAGARPVALPVCADPVVTAAVPSLVRVVLVEGSPE</sequence>
<feature type="region of interest" description="Disordered" evidence="1">
    <location>
        <begin position="394"/>
        <end position="437"/>
    </location>
</feature>
<comment type="caution">
    <text evidence="2">The sequence shown here is derived from an EMBL/GenBank/DDBJ whole genome shotgun (WGS) entry which is preliminary data.</text>
</comment>
<gene>
    <name evidence="2" type="ORF">GCM10009801_59420</name>
</gene>
<protein>
    <recommendedName>
        <fullName evidence="4">YcaO domain-containing protein</fullName>
    </recommendedName>
</protein>
<organism evidence="2 3">
    <name type="scientific">Streptomyces albiaxialis</name>
    <dbReference type="NCBI Taxonomy" id="329523"/>
    <lineage>
        <taxon>Bacteria</taxon>
        <taxon>Bacillati</taxon>
        <taxon>Actinomycetota</taxon>
        <taxon>Actinomycetes</taxon>
        <taxon>Kitasatosporales</taxon>
        <taxon>Streptomycetaceae</taxon>
        <taxon>Streptomyces</taxon>
    </lineage>
</organism>
<proteinExistence type="predicted"/>
<name>A0ABN2WHN0_9ACTN</name>
<dbReference type="Gene3D" id="3.90.930.60">
    <property type="match status" value="1"/>
</dbReference>
<feature type="compositionally biased region" description="Basic and acidic residues" evidence="1">
    <location>
        <begin position="566"/>
        <end position="576"/>
    </location>
</feature>
<dbReference type="RefSeq" id="WP_344532455.1">
    <property type="nucleotide sequence ID" value="NZ_BAAAPE010000015.1"/>
</dbReference>
<reference evidence="2 3" key="1">
    <citation type="journal article" date="2019" name="Int. J. Syst. Evol. Microbiol.">
        <title>The Global Catalogue of Microorganisms (GCM) 10K type strain sequencing project: providing services to taxonomists for standard genome sequencing and annotation.</title>
        <authorList>
            <consortium name="The Broad Institute Genomics Platform"/>
            <consortium name="The Broad Institute Genome Sequencing Center for Infectious Disease"/>
            <person name="Wu L."/>
            <person name="Ma J."/>
        </authorList>
    </citation>
    <scope>NUCLEOTIDE SEQUENCE [LARGE SCALE GENOMIC DNA]</scope>
    <source>
        <strain evidence="2 3">JCM 15478</strain>
    </source>
</reference>
<evidence type="ECO:0000313" key="2">
    <source>
        <dbReference type="EMBL" id="GAA2092723.1"/>
    </source>
</evidence>
<keyword evidence="3" id="KW-1185">Reference proteome</keyword>
<accession>A0ABN2WHN0</accession>
<feature type="compositionally biased region" description="Basic and acidic residues" evidence="1">
    <location>
        <begin position="588"/>
        <end position="598"/>
    </location>
</feature>